<reference evidence="5 6" key="1">
    <citation type="journal article" date="2016" name="Sci. Rep.">
        <title>Evaluation of genetic diversity among strains of the human gut commensal Bifidobacterium adolescentis.</title>
        <authorList>
            <person name="Duranti S."/>
            <person name="Milani C."/>
            <person name="Lugli G.A."/>
            <person name="Mancabelli L."/>
            <person name="Turroni F."/>
            <person name="Ferrario C."/>
            <person name="Mangifesta M."/>
            <person name="Viappiani A."/>
            <person name="Sanchez B."/>
            <person name="Margolles A."/>
            <person name="van Sinderen D."/>
            <person name="Ventura M."/>
        </authorList>
    </citation>
    <scope>NUCLEOTIDE SEQUENCE [LARGE SCALE GENOMIC DNA]</scope>
    <source>
        <strain evidence="5 6">AL46-7</strain>
    </source>
</reference>
<protein>
    <submittedName>
        <fullName evidence="5">Transferase</fullName>
    </submittedName>
    <submittedName>
        <fullName evidence="3">YesL family protein</fullName>
    </submittedName>
</protein>
<dbReference type="eggNOG" id="COG5578">
    <property type="taxonomic scope" value="Bacteria"/>
</dbReference>
<dbReference type="KEGG" id="badl:BADO_0080"/>
<feature type="transmembrane region" description="Helical" evidence="1">
    <location>
        <begin position="177"/>
        <end position="194"/>
    </location>
</feature>
<name>A0A076JLL3_BIFAD</name>
<keyword evidence="5" id="KW-0808">Transferase</keyword>
<evidence type="ECO:0000313" key="6">
    <source>
        <dbReference type="Proteomes" id="UP000193208"/>
    </source>
</evidence>
<dbReference type="AlphaFoldDB" id="A0A076JLL3"/>
<keyword evidence="1" id="KW-0472">Membrane</keyword>
<dbReference type="EMBL" id="WDFR01000001">
    <property type="protein sequence ID" value="KAB6031735.1"/>
    <property type="molecule type" value="Genomic_DNA"/>
</dbReference>
<organism evidence="3 7">
    <name type="scientific">Bifidobacterium adolescentis</name>
    <dbReference type="NCBI Taxonomy" id="1680"/>
    <lineage>
        <taxon>Bacteria</taxon>
        <taxon>Bacillati</taxon>
        <taxon>Actinomycetota</taxon>
        <taxon>Actinomycetes</taxon>
        <taxon>Bifidobacteriales</taxon>
        <taxon>Bifidobacteriaceae</taxon>
        <taxon>Bifidobacterium</taxon>
    </lineage>
</organism>
<dbReference type="Proteomes" id="UP000470926">
    <property type="component" value="Unassembled WGS sequence"/>
</dbReference>
<dbReference type="InterPro" id="IPR006938">
    <property type="entry name" value="DUF624"/>
</dbReference>
<dbReference type="EMBL" id="JANFYM010000004">
    <property type="protein sequence ID" value="MCQ4792979.1"/>
    <property type="molecule type" value="Genomic_DNA"/>
</dbReference>
<dbReference type="Pfam" id="PF04854">
    <property type="entry name" value="DUF624"/>
    <property type="match status" value="1"/>
</dbReference>
<evidence type="ECO:0000313" key="4">
    <source>
        <dbReference type="EMBL" id="MCQ4792979.1"/>
    </source>
</evidence>
<dbReference type="RefSeq" id="WP_038443826.1">
    <property type="nucleotide sequence ID" value="NZ_BPPZ01000003.1"/>
</dbReference>
<feature type="transmembrane region" description="Helical" evidence="1">
    <location>
        <begin position="106"/>
        <end position="130"/>
    </location>
</feature>
<evidence type="ECO:0000313" key="7">
    <source>
        <dbReference type="Proteomes" id="UP000470926"/>
    </source>
</evidence>
<keyword evidence="1" id="KW-0812">Transmembrane</keyword>
<reference evidence="2" key="3">
    <citation type="submission" date="2021-08" db="EMBL/GenBank/DDBJ databases">
        <title>Draft genome sequence of the GABA producer Bifidobacterium adolescentis 4-2, isolated from healthy human feces.</title>
        <authorList>
            <person name="Altaib H."/>
            <person name="Niwa R."/>
            <person name="Abe M."/>
            <person name="Suzuki T."/>
        </authorList>
    </citation>
    <scope>NUCLEOTIDE SEQUENCE</scope>
    <source>
        <strain evidence="2">4-2</strain>
    </source>
</reference>
<feature type="transmembrane region" description="Helical" evidence="1">
    <location>
        <begin position="151"/>
        <end position="171"/>
    </location>
</feature>
<evidence type="ECO:0000256" key="1">
    <source>
        <dbReference type="SAM" id="Phobius"/>
    </source>
</evidence>
<dbReference type="Proteomes" id="UP001206013">
    <property type="component" value="Unassembled WGS sequence"/>
</dbReference>
<evidence type="ECO:0000313" key="2">
    <source>
        <dbReference type="EMBL" id="GJD13818.1"/>
    </source>
</evidence>
<reference evidence="4" key="4">
    <citation type="submission" date="2022-06" db="EMBL/GenBank/DDBJ databases">
        <title>Isolation of gut microbiota from human fecal samples.</title>
        <authorList>
            <person name="Pamer E.G."/>
            <person name="Barat B."/>
            <person name="Waligurski E."/>
            <person name="Medina S."/>
            <person name="Paddock L."/>
            <person name="Mostad J."/>
        </authorList>
    </citation>
    <scope>NUCLEOTIDE SEQUENCE</scope>
    <source>
        <strain evidence="4">SL.1.01</strain>
    </source>
</reference>
<dbReference type="Proteomes" id="UP000193208">
    <property type="component" value="Unassembled WGS sequence"/>
</dbReference>
<feature type="transmembrane region" description="Helical" evidence="1">
    <location>
        <begin position="72"/>
        <end position="94"/>
    </location>
</feature>
<dbReference type="Proteomes" id="UP000886943">
    <property type="component" value="Unassembled WGS sequence"/>
</dbReference>
<accession>A0A076JLL3</accession>
<proteinExistence type="predicted"/>
<evidence type="ECO:0000313" key="5">
    <source>
        <dbReference type="EMBL" id="OSH01058.1"/>
    </source>
</evidence>
<dbReference type="EMBL" id="BPPZ01000003">
    <property type="protein sequence ID" value="GJD13818.1"/>
    <property type="molecule type" value="Genomic_DNA"/>
</dbReference>
<reference evidence="3 7" key="2">
    <citation type="journal article" date="2019" name="Nat. Med.">
        <title>A library of human gut bacterial isolates paired with longitudinal multiomics data enables mechanistic microbiome research.</title>
        <authorList>
            <person name="Poyet M."/>
            <person name="Groussin M."/>
            <person name="Gibbons S.M."/>
            <person name="Avila-Pacheco J."/>
            <person name="Jiang X."/>
            <person name="Kearney S.M."/>
            <person name="Perrotta A.R."/>
            <person name="Berdy B."/>
            <person name="Zhao S."/>
            <person name="Lieberman T.D."/>
            <person name="Swanson P.K."/>
            <person name="Smith M."/>
            <person name="Roesemann S."/>
            <person name="Alexander J.E."/>
            <person name="Rich S.A."/>
            <person name="Livny J."/>
            <person name="Vlamakis H."/>
            <person name="Clish C."/>
            <person name="Bullock K."/>
            <person name="Deik A."/>
            <person name="Scott J."/>
            <person name="Pierce K.A."/>
            <person name="Xavier R.J."/>
            <person name="Alm E.J."/>
        </authorList>
    </citation>
    <scope>NUCLEOTIDE SEQUENCE [LARGE SCALE GENOMIC DNA]</scope>
    <source>
        <strain evidence="3 7">BIOML-A26</strain>
    </source>
</reference>
<gene>
    <name evidence="5" type="ORF">AL0467_0110</name>
    <name evidence="2" type="ORF">BIFAD42_08020</name>
    <name evidence="3" type="ORF">GA542_00555</name>
    <name evidence="4" type="ORF">NE692_05835</name>
</gene>
<keyword evidence="1" id="KW-1133">Transmembrane helix</keyword>
<evidence type="ECO:0000313" key="3">
    <source>
        <dbReference type="EMBL" id="KAB6031735.1"/>
    </source>
</evidence>
<dbReference type="EMBL" id="LNKI01000001">
    <property type="protein sequence ID" value="OSH01058.1"/>
    <property type="molecule type" value="Genomic_DNA"/>
</dbReference>
<sequence length="206" mass="22208">MASIFSQDNPFNDFMSTVGDMAMISIAWTICSIPVVTVGASTAAACEVARELQSGSCKGIFRSFWAAFKRRFPTTLALTAVIAAFCGLALFDLWYLSRQSTDTVAVLYGVTIVVIAVVGSALAFVLPLTGRSKLSVGEQLTQSARLALGKPHIAFAALLLNIWPIIVVLIAPEQTLMLVPLLWIFVGAGASFWVQMNLIRKTFSLD</sequence>
<comment type="caution">
    <text evidence="3">The sequence shown here is derived from an EMBL/GenBank/DDBJ whole genome shotgun (WGS) entry which is preliminary data.</text>
</comment>
<dbReference type="GO" id="GO:0016740">
    <property type="term" value="F:transferase activity"/>
    <property type="evidence" value="ECO:0007669"/>
    <property type="project" value="UniProtKB-KW"/>
</dbReference>